<name>A0ABS8MY96_9FLAO</name>
<dbReference type="RefSeq" id="WP_229990663.1">
    <property type="nucleotide sequence ID" value="NZ_JAJJMO010000001.1"/>
</dbReference>
<dbReference type="Gene3D" id="2.170.16.10">
    <property type="entry name" value="Hedgehog/Intein (Hint) domain"/>
    <property type="match status" value="1"/>
</dbReference>
<comment type="caution">
    <text evidence="1">The sequence shown here is derived from an EMBL/GenBank/DDBJ whole genome shotgun (WGS) entry which is preliminary data.</text>
</comment>
<gene>
    <name evidence="1" type="ORF">LNQ49_19405</name>
</gene>
<dbReference type="Proteomes" id="UP001430919">
    <property type="component" value="Unassembled WGS sequence"/>
</dbReference>
<sequence>MKTNFIPAIDVNLNSNASGNNPLITIPTGLKPVYHFTKGDAVSAISVKVNQGKIKLSSTTARVSFSTDNNHYIQSQKTVYILVPSNDIPYFICDTNLPFLLSNGKYTKADKLIPGQKIVDKYGNPLLIEGVSIVNYDSELHHISTNVKWNNSPNGHLLLANGIVVGDFILQVYFDQIPHEMIQ</sequence>
<accession>A0ABS8MY96</accession>
<protein>
    <submittedName>
        <fullName evidence="1">Uncharacterized protein</fullName>
    </submittedName>
</protein>
<keyword evidence="2" id="KW-1185">Reference proteome</keyword>
<organism evidence="1 2">
    <name type="scientific">Flavobacterium pisciphilum</name>
    <dbReference type="NCBI Taxonomy" id="2893755"/>
    <lineage>
        <taxon>Bacteria</taxon>
        <taxon>Pseudomonadati</taxon>
        <taxon>Bacteroidota</taxon>
        <taxon>Flavobacteriia</taxon>
        <taxon>Flavobacteriales</taxon>
        <taxon>Flavobacteriaceae</taxon>
        <taxon>Flavobacterium</taxon>
    </lineage>
</organism>
<proteinExistence type="predicted"/>
<reference evidence="1" key="1">
    <citation type="submission" date="2021-11" db="EMBL/GenBank/DDBJ databases">
        <title>Description of novel Flavobacterium species.</title>
        <authorList>
            <person name="Saticioglu I.B."/>
            <person name="Ay H."/>
            <person name="Altun S."/>
            <person name="Duman M."/>
        </authorList>
    </citation>
    <scope>NUCLEOTIDE SEQUENCE</scope>
    <source>
        <strain evidence="1">F-65</strain>
    </source>
</reference>
<dbReference type="EMBL" id="JAJJMO010000001">
    <property type="protein sequence ID" value="MCC9073752.1"/>
    <property type="molecule type" value="Genomic_DNA"/>
</dbReference>
<evidence type="ECO:0000313" key="2">
    <source>
        <dbReference type="Proteomes" id="UP001430919"/>
    </source>
</evidence>
<evidence type="ECO:0000313" key="1">
    <source>
        <dbReference type="EMBL" id="MCC9073752.1"/>
    </source>
</evidence>